<dbReference type="Proteomes" id="UP000076632">
    <property type="component" value="Unassembled WGS sequence"/>
</dbReference>
<dbReference type="AlphaFoldDB" id="A0A165GXK3"/>
<feature type="compositionally biased region" description="Polar residues" evidence="1">
    <location>
        <begin position="196"/>
        <end position="208"/>
    </location>
</feature>
<feature type="region of interest" description="Disordered" evidence="1">
    <location>
        <begin position="160"/>
        <end position="212"/>
    </location>
</feature>
<evidence type="ECO:0000256" key="1">
    <source>
        <dbReference type="SAM" id="MobiDB-lite"/>
    </source>
</evidence>
<feature type="region of interest" description="Disordered" evidence="1">
    <location>
        <begin position="1"/>
        <end position="79"/>
    </location>
</feature>
<dbReference type="SUPFAM" id="SSF109993">
    <property type="entry name" value="VPS9 domain"/>
    <property type="match status" value="1"/>
</dbReference>
<feature type="region of interest" description="Disordered" evidence="1">
    <location>
        <begin position="576"/>
        <end position="649"/>
    </location>
</feature>
<dbReference type="InParanoid" id="A0A165GXK3"/>
<dbReference type="GO" id="GO:0016192">
    <property type="term" value="P:vesicle-mediated transport"/>
    <property type="evidence" value="ECO:0007669"/>
    <property type="project" value="InterPro"/>
</dbReference>
<reference evidence="3 4" key="1">
    <citation type="journal article" date="2016" name="Fungal Biol.">
        <title>The genome of Xylona heveae provides a window into fungal endophytism.</title>
        <authorList>
            <person name="Gazis R."/>
            <person name="Kuo A."/>
            <person name="Riley R."/>
            <person name="LaButti K."/>
            <person name="Lipzen A."/>
            <person name="Lin J."/>
            <person name="Amirebrahimi M."/>
            <person name="Hesse C.N."/>
            <person name="Spatafora J.W."/>
            <person name="Henrissat B."/>
            <person name="Hainaut M."/>
            <person name="Grigoriev I.V."/>
            <person name="Hibbett D.S."/>
        </authorList>
    </citation>
    <scope>NUCLEOTIDE SEQUENCE [LARGE SCALE GENOMIC DNA]</scope>
    <source>
        <strain evidence="3 4">TC161</strain>
    </source>
</reference>
<name>A0A165GXK3_XYLHT</name>
<feature type="compositionally biased region" description="Low complexity" evidence="1">
    <location>
        <begin position="432"/>
        <end position="456"/>
    </location>
</feature>
<dbReference type="GeneID" id="28901181"/>
<dbReference type="GO" id="GO:0005085">
    <property type="term" value="F:guanyl-nucleotide exchange factor activity"/>
    <property type="evidence" value="ECO:0007669"/>
    <property type="project" value="InterPro"/>
</dbReference>
<proteinExistence type="predicted"/>
<dbReference type="EMBL" id="KV407458">
    <property type="protein sequence ID" value="KZF22729.1"/>
    <property type="molecule type" value="Genomic_DNA"/>
</dbReference>
<feature type="compositionally biased region" description="Polar residues" evidence="1">
    <location>
        <begin position="160"/>
        <end position="178"/>
    </location>
</feature>
<feature type="region of interest" description="Disordered" evidence="1">
    <location>
        <begin position="411"/>
        <end position="491"/>
    </location>
</feature>
<dbReference type="GO" id="GO:0005829">
    <property type="term" value="C:cytosol"/>
    <property type="evidence" value="ECO:0007669"/>
    <property type="project" value="TreeGrafter"/>
</dbReference>
<feature type="compositionally biased region" description="Polar residues" evidence="1">
    <location>
        <begin position="457"/>
        <end position="490"/>
    </location>
</feature>
<sequence length="774" mass="84012">MSEDPLMSVLSAQQQNEQEPRRPRPLHISRSFSRLEPAGPSPLSRTRATTLHAGTIPEVLSPDKPDGDHRPEKDDIFVGGESNHHAAVDDDLVSSPTGSHLPGDGTDLPVELLSLSDRFVDSLSAKVHPTPPSIDRLSELFQEFYIRASATIATHISALSSMRRTEHPPTTTKGSTLSKLGGKHASTEEQTKSQEDPNASQQMLTSTEITDKRKARRRLEQKRIILEEAVERRVCENIYDRIWRHRSTQDEANDEKLRSRIAALSVVGIGLNDLGIEVGSAFGESGPEEKENKIRDDLARARDELAKMNQEKYPLGKLHHLTAVHKSIVETLSKSFPSSSSADEIMPTLIYTLITSPAEDLSVVSDLHFIQRFRSLSKMDGEAAYCLTNLEAAITFLETVDLPSLRAEEAYRVPSEPPGRLSTSKFEKSERTSLTQPSPSQLLPPATTPEVATPAPSGSSRPMRNSPLSEGASRTPTPQRRLSSLLQPGSNPFGAASDAVINTADQSFKNISNTLETSYKFLFGRLKEQQLTGANGENRSVFMPKTLDEARKLVSTPQLPAEEEGNLSAASSLLEQTDGLPGVGSSTFDGGNASFPDIHMARERSIDSRGSGGSGKKLPFSEELTESKERGFPNAGTRSAPPPSASANAAVESMRNLGNTLNPLNRLAGMSMMRGFGRTSSTTPPVLSSAAEKSKELGHQPPKGVAETGSLFETERDSPAASPLPQARPLPKVSPPIERFMEVSNPGELKIGEISELLRDYRRLAGVLKELGAV</sequence>
<keyword evidence="4" id="KW-1185">Reference proteome</keyword>
<evidence type="ECO:0000259" key="2">
    <source>
        <dbReference type="PROSITE" id="PS51205"/>
    </source>
</evidence>
<dbReference type="SMART" id="SM00167">
    <property type="entry name" value="VPS9"/>
    <property type="match status" value="1"/>
</dbReference>
<dbReference type="Pfam" id="PF02204">
    <property type="entry name" value="VPS9"/>
    <property type="match status" value="1"/>
</dbReference>
<dbReference type="OrthoDB" id="10264848at2759"/>
<dbReference type="OMA" id="ETAYCLV"/>
<dbReference type="GO" id="GO:0030139">
    <property type="term" value="C:endocytic vesicle"/>
    <property type="evidence" value="ECO:0007669"/>
    <property type="project" value="TreeGrafter"/>
</dbReference>
<evidence type="ECO:0000313" key="4">
    <source>
        <dbReference type="Proteomes" id="UP000076632"/>
    </source>
</evidence>
<protein>
    <recommendedName>
        <fullName evidence="2">VPS9 domain-containing protein</fullName>
    </recommendedName>
</protein>
<accession>A0A165GXK3</accession>
<organism evidence="3 4">
    <name type="scientific">Xylona heveae (strain CBS 132557 / TC161)</name>
    <dbReference type="NCBI Taxonomy" id="1328760"/>
    <lineage>
        <taxon>Eukaryota</taxon>
        <taxon>Fungi</taxon>
        <taxon>Dikarya</taxon>
        <taxon>Ascomycota</taxon>
        <taxon>Pezizomycotina</taxon>
        <taxon>Xylonomycetes</taxon>
        <taxon>Xylonales</taxon>
        <taxon>Xylonaceae</taxon>
        <taxon>Xylona</taxon>
    </lineage>
</organism>
<feature type="compositionally biased region" description="Basic and acidic residues" evidence="1">
    <location>
        <begin position="61"/>
        <end position="79"/>
    </location>
</feature>
<dbReference type="PANTHER" id="PTHR23101:SF97">
    <property type="entry name" value="DOMAIN PROTEIN, PUTATIVE (AFU_ORTHOLOGUE AFUA_2G10890)-RELATED"/>
    <property type="match status" value="1"/>
</dbReference>
<evidence type="ECO:0000313" key="3">
    <source>
        <dbReference type="EMBL" id="KZF22729.1"/>
    </source>
</evidence>
<dbReference type="GO" id="GO:0031267">
    <property type="term" value="F:small GTPase binding"/>
    <property type="evidence" value="ECO:0007669"/>
    <property type="project" value="TreeGrafter"/>
</dbReference>
<dbReference type="InterPro" id="IPR045046">
    <property type="entry name" value="Vps9-like"/>
</dbReference>
<dbReference type="InterPro" id="IPR037191">
    <property type="entry name" value="VPS9_dom_sf"/>
</dbReference>
<feature type="compositionally biased region" description="Basic and acidic residues" evidence="1">
    <location>
        <begin position="185"/>
        <end position="195"/>
    </location>
</feature>
<dbReference type="RefSeq" id="XP_018188284.1">
    <property type="nucleotide sequence ID" value="XM_018336044.1"/>
</dbReference>
<dbReference type="PROSITE" id="PS51205">
    <property type="entry name" value="VPS9"/>
    <property type="match status" value="1"/>
</dbReference>
<dbReference type="STRING" id="1328760.A0A165GXK3"/>
<dbReference type="InterPro" id="IPR003123">
    <property type="entry name" value="VPS9"/>
</dbReference>
<dbReference type="Gene3D" id="1.20.1050.80">
    <property type="entry name" value="VPS9 domain"/>
    <property type="match status" value="1"/>
</dbReference>
<feature type="domain" description="VPS9" evidence="2">
    <location>
        <begin position="251"/>
        <end position="406"/>
    </location>
</feature>
<dbReference type="PANTHER" id="PTHR23101">
    <property type="entry name" value="RAB GDP/GTP EXCHANGE FACTOR"/>
    <property type="match status" value="1"/>
</dbReference>
<feature type="region of interest" description="Disordered" evidence="1">
    <location>
        <begin position="674"/>
        <end position="735"/>
    </location>
</feature>
<gene>
    <name evidence="3" type="ORF">L228DRAFT_282816</name>
</gene>